<feature type="transmembrane region" description="Helical" evidence="12">
    <location>
        <begin position="337"/>
        <end position="359"/>
    </location>
</feature>
<dbReference type="EC" id="2.4.99.28" evidence="10"/>
<evidence type="ECO:0000256" key="6">
    <source>
        <dbReference type="ARBA" id="ARBA00022984"/>
    </source>
</evidence>
<keyword evidence="13" id="KW-0150">Chloroplast</keyword>
<feature type="transmembrane region" description="Helical" evidence="12">
    <location>
        <begin position="307"/>
        <end position="331"/>
    </location>
</feature>
<comment type="catalytic activity">
    <reaction evidence="11">
        <text>[GlcNAc-(1-&gt;4)-Mur2Ac(oyl-L-Ala-gamma-D-Glu-L-Lys-D-Ala-D-Ala)](n)-di-trans,octa-cis-undecaprenyl diphosphate + beta-D-GlcNAc-(1-&gt;4)-Mur2Ac(oyl-L-Ala-gamma-D-Glu-L-Lys-D-Ala-D-Ala)-di-trans,octa-cis-undecaprenyl diphosphate = [GlcNAc-(1-&gt;4)-Mur2Ac(oyl-L-Ala-gamma-D-Glu-L-Lys-D-Ala-D-Ala)](n+1)-di-trans,octa-cis-undecaprenyl diphosphate + di-trans,octa-cis-undecaprenyl diphosphate + H(+)</text>
        <dbReference type="Rhea" id="RHEA:23708"/>
        <dbReference type="Rhea" id="RHEA-COMP:9602"/>
        <dbReference type="Rhea" id="RHEA-COMP:9603"/>
        <dbReference type="ChEBI" id="CHEBI:15378"/>
        <dbReference type="ChEBI" id="CHEBI:58405"/>
        <dbReference type="ChEBI" id="CHEBI:60033"/>
        <dbReference type="ChEBI" id="CHEBI:78435"/>
        <dbReference type="EC" id="2.4.99.28"/>
    </reaction>
</comment>
<reference evidence="13" key="1">
    <citation type="journal article" date="1999" name="Proc. Natl. Acad. Sci. U.S.A.">
        <title>The complete chloroplast DNA sequence of the green alga Nephroselmis olivacea: insights into the architecture of ancestral chloroplast genomes.</title>
        <authorList>
            <person name="Turmel M."/>
            <person name="Otis C."/>
            <person name="Lemieux C."/>
        </authorList>
    </citation>
    <scope>NUCLEOTIDE SEQUENCE [LARGE SCALE GENOMIC DNA]</scope>
    <source>
        <strain>NIES-484</strain>
    </source>
</reference>
<evidence type="ECO:0000313" key="13">
    <source>
        <dbReference type="EMBL" id="AAD54904.1"/>
    </source>
</evidence>
<dbReference type="GO" id="GO:0015648">
    <property type="term" value="F:lipid-linked peptidoglycan transporter activity"/>
    <property type="evidence" value="ECO:0007669"/>
    <property type="project" value="TreeGrafter"/>
</dbReference>
<evidence type="ECO:0000256" key="2">
    <source>
        <dbReference type="ARBA" id="ARBA00022676"/>
    </source>
</evidence>
<dbReference type="GeneID" id="802040"/>
<feature type="transmembrane region" description="Helical" evidence="12">
    <location>
        <begin position="85"/>
        <end position="104"/>
    </location>
</feature>
<dbReference type="GO" id="GO:0008360">
    <property type="term" value="P:regulation of cell shape"/>
    <property type="evidence" value="ECO:0007669"/>
    <property type="project" value="UniProtKB-KW"/>
</dbReference>
<keyword evidence="8 12" id="KW-0472">Membrane</keyword>
<keyword evidence="13" id="KW-0934">Plastid</keyword>
<sequence>MTSFLFFRHARRWNLDAQWIHWLTFLWVSVGLWMLTSASCASAYDEFGDSLYYVRRQILWMSVGFCQYCLILGSSMDAILMIGRWGFVLTWVGVCYTLIGGIAINGSSRWVAIGPLLFQPSELVKPFLTLEAASLFSQWHPRSFWWIRVLILILLVIAILVQPNLSTATLCASLLWFMAWMSGRPRFQLLQIAAGGVLVGCLSIFFRSYQRERVLSFWNPWGYSNEEGYQLVQSLLAVGSGGFQGVGWGLSHQKLFYLPIESTDFIFSVVSEESGWIGSILIVILVMTYSWVGASIVMRLRDPRDRLIALGSLFLLLGQSAINIGVCLGLFPTTGLPFPFISYGGNSILSSSFLVALLVRVSRRKVRYVINL</sequence>
<evidence type="ECO:0000256" key="4">
    <source>
        <dbReference type="ARBA" id="ARBA00022692"/>
    </source>
</evidence>
<dbReference type="PANTHER" id="PTHR30474">
    <property type="entry name" value="CELL CYCLE PROTEIN"/>
    <property type="match status" value="1"/>
</dbReference>
<dbReference type="Pfam" id="PF01098">
    <property type="entry name" value="FTSW_RODA_SPOVE"/>
    <property type="match status" value="1"/>
</dbReference>
<dbReference type="RefSeq" id="NP_050933.1">
    <property type="nucleotide sequence ID" value="NC_000927.1"/>
</dbReference>
<dbReference type="AlphaFoldDB" id="Q9T468"/>
<evidence type="ECO:0000256" key="3">
    <source>
        <dbReference type="ARBA" id="ARBA00022679"/>
    </source>
</evidence>
<keyword evidence="5" id="KW-0133">Cell shape</keyword>
<keyword evidence="2" id="KW-0328">Glycosyltransferase</keyword>
<protein>
    <recommendedName>
        <fullName evidence="10">peptidoglycan glycosyltransferase</fullName>
        <ecNumber evidence="10">2.4.99.28</ecNumber>
    </recommendedName>
    <alternativeName>
        <fullName evidence="9">Peptidoglycan polymerase</fullName>
    </alternativeName>
</protein>
<dbReference type="PANTHER" id="PTHR30474:SF2">
    <property type="entry name" value="PEPTIDOGLYCAN GLYCOSYLTRANSFERASE FTSW-RELATED"/>
    <property type="match status" value="1"/>
</dbReference>
<geneLocation type="chloroplast" evidence="13"/>
<keyword evidence="4 12" id="KW-0812">Transmembrane</keyword>
<evidence type="ECO:0000256" key="10">
    <source>
        <dbReference type="ARBA" id="ARBA00044770"/>
    </source>
</evidence>
<dbReference type="InterPro" id="IPR001182">
    <property type="entry name" value="FtsW/RodA"/>
</dbReference>
<feature type="transmembrane region" description="Helical" evidence="12">
    <location>
        <begin position="20"/>
        <end position="44"/>
    </location>
</feature>
<keyword evidence="6" id="KW-0573">Peptidoglycan synthesis</keyword>
<keyword evidence="7 12" id="KW-1133">Transmembrane helix</keyword>
<evidence type="ECO:0000256" key="5">
    <source>
        <dbReference type="ARBA" id="ARBA00022960"/>
    </source>
</evidence>
<feature type="transmembrane region" description="Helical" evidence="12">
    <location>
        <begin position="145"/>
        <end position="177"/>
    </location>
</feature>
<dbReference type="GO" id="GO:0032153">
    <property type="term" value="C:cell division site"/>
    <property type="evidence" value="ECO:0007669"/>
    <property type="project" value="TreeGrafter"/>
</dbReference>
<comment type="subcellular location">
    <subcellularLocation>
        <location evidence="1">Membrane</location>
        <topology evidence="1">Multi-pass membrane protein</topology>
    </subcellularLocation>
</comment>
<feature type="transmembrane region" description="Helical" evidence="12">
    <location>
        <begin position="189"/>
        <end position="209"/>
    </location>
</feature>
<dbReference type="GO" id="GO:0051301">
    <property type="term" value="P:cell division"/>
    <property type="evidence" value="ECO:0007669"/>
    <property type="project" value="InterPro"/>
</dbReference>
<evidence type="ECO:0000256" key="11">
    <source>
        <dbReference type="ARBA" id="ARBA00049902"/>
    </source>
</evidence>
<dbReference type="RefSeq" id="NP_050914.1">
    <property type="nucleotide sequence ID" value="NC_000927.1"/>
</dbReference>
<dbReference type="EMBL" id="AF137379">
    <property type="protein sequence ID" value="AAD54904.1"/>
    <property type="molecule type" value="Genomic_DNA"/>
</dbReference>
<dbReference type="GeneID" id="801985"/>
<proteinExistence type="predicted"/>
<gene>
    <name evidence="13" type="primary">ftsW</name>
</gene>
<dbReference type="GO" id="GO:0008955">
    <property type="term" value="F:peptidoglycan glycosyltransferase activity"/>
    <property type="evidence" value="ECO:0007669"/>
    <property type="project" value="UniProtKB-EC"/>
</dbReference>
<evidence type="ECO:0000256" key="12">
    <source>
        <dbReference type="SAM" id="Phobius"/>
    </source>
</evidence>
<dbReference type="GO" id="GO:0005886">
    <property type="term" value="C:plasma membrane"/>
    <property type="evidence" value="ECO:0007669"/>
    <property type="project" value="TreeGrafter"/>
</dbReference>
<evidence type="ECO:0000256" key="1">
    <source>
        <dbReference type="ARBA" id="ARBA00004141"/>
    </source>
</evidence>
<evidence type="ECO:0000256" key="8">
    <source>
        <dbReference type="ARBA" id="ARBA00023136"/>
    </source>
</evidence>
<organism evidence="13">
    <name type="scientific">Nephroselmis olivacea</name>
    <name type="common">Green alga</name>
    <dbReference type="NCBI Taxonomy" id="31312"/>
    <lineage>
        <taxon>Eukaryota</taxon>
        <taxon>Viridiplantae</taxon>
        <taxon>Chlorophyta</taxon>
        <taxon>Nephroselmidophyceae</taxon>
        <taxon>Nephroselmidales</taxon>
        <taxon>Nephroselmidaceae</taxon>
        <taxon>Nephroselmis</taxon>
    </lineage>
</organism>
<dbReference type="InterPro" id="IPR018365">
    <property type="entry name" value="Cell_cycle_FtsW-rel_CS"/>
</dbReference>
<feature type="transmembrane region" description="Helical" evidence="12">
    <location>
        <begin position="56"/>
        <end position="73"/>
    </location>
</feature>
<accession>Q9T468</accession>
<evidence type="ECO:0000256" key="9">
    <source>
        <dbReference type="ARBA" id="ARBA00032370"/>
    </source>
</evidence>
<keyword evidence="3" id="KW-0808">Transferase</keyword>
<dbReference type="PROSITE" id="PS00428">
    <property type="entry name" value="FTSW_RODA_SPOVE"/>
    <property type="match status" value="1"/>
</dbReference>
<dbReference type="EMBL" id="AF137379">
    <property type="protein sequence ID" value="AAD54885.1"/>
    <property type="molecule type" value="Genomic_DNA"/>
</dbReference>
<evidence type="ECO:0000256" key="7">
    <source>
        <dbReference type="ARBA" id="ARBA00022989"/>
    </source>
</evidence>
<name>Q9T468_NEPOL</name>
<feature type="transmembrane region" description="Helical" evidence="12">
    <location>
        <begin position="276"/>
        <end position="300"/>
    </location>
</feature>